<name>Q8VLR5_CERSP</name>
<gene>
    <name evidence="6" type="primary">flgC</name>
</gene>
<sequence length="139" mass="15077">MMSGIDSVFNVGARALSAQMVRMNTVASNLANAGTVSDRAETAFRPLRPVFETSYADAVGRTGLSTTDVAGVVSLDREPARVYRPDHPQADPEGYVWEAPVSVDEEMVEMMEASRQYQNTLEAVSTLRSLMARTASMGQ</sequence>
<evidence type="ECO:0000259" key="5">
    <source>
        <dbReference type="Pfam" id="PF06429"/>
    </source>
</evidence>
<dbReference type="GO" id="GO:0071973">
    <property type="term" value="P:bacterial-type flagellum-dependent cell motility"/>
    <property type="evidence" value="ECO:0007669"/>
    <property type="project" value="UniProtKB-UniRule"/>
</dbReference>
<dbReference type="AlphaFoldDB" id="Q8VLR5"/>
<reference evidence="6" key="1">
    <citation type="journal article" date="2001" name="J. Bacteriol.">
        <title>The hook gene (flgE) is expressed from the flgBCDEF operon in Rhodobacter sphaeroides: study of an flgE mutant.</title>
        <authorList>
            <person name="Ballado T."/>
            <person name="Camarena L."/>
            <person name="Gonzalez-Pedrajo B."/>
            <person name="Silva-Herzog E."/>
            <person name="Dreyfus G."/>
        </authorList>
    </citation>
    <scope>NUCLEOTIDE SEQUENCE</scope>
    <source>
        <strain evidence="6">WS8</strain>
    </source>
</reference>
<comment type="subunit">
    <text evidence="3">The basal body constitutes a major portion of the flagellar organelle and consists of four rings (L,P,S, and M) mounted on a central rod. The rod consists of about 26 subunits of FlgG in the distal portion, and FlgB, FlgC and FlgF are thought to build up the proximal portion of the rod with about 6 subunits each.</text>
</comment>
<keyword evidence="3" id="KW-0975">Bacterial flagellum</keyword>
<dbReference type="GO" id="GO:0030694">
    <property type="term" value="C:bacterial-type flagellum basal body, rod"/>
    <property type="evidence" value="ECO:0007669"/>
    <property type="project" value="UniProtKB-UniRule"/>
</dbReference>
<organism evidence="6">
    <name type="scientific">Cereibacter sphaeroides</name>
    <name type="common">Rhodobacter sphaeroides</name>
    <dbReference type="NCBI Taxonomy" id="1063"/>
    <lineage>
        <taxon>Bacteria</taxon>
        <taxon>Pseudomonadati</taxon>
        <taxon>Pseudomonadota</taxon>
        <taxon>Alphaproteobacteria</taxon>
        <taxon>Rhodobacterales</taxon>
        <taxon>Paracoccaceae</taxon>
        <taxon>Cereibacter</taxon>
    </lineage>
</organism>
<evidence type="ECO:0000256" key="1">
    <source>
        <dbReference type="ARBA" id="ARBA00004117"/>
    </source>
</evidence>
<feature type="domain" description="Flagellar basal body rod protein N-terminal" evidence="4">
    <location>
        <begin position="9"/>
        <end position="35"/>
    </location>
</feature>
<dbReference type="EMBL" id="AF133240">
    <property type="protein sequence ID" value="AAF14368.1"/>
    <property type="molecule type" value="Genomic_DNA"/>
</dbReference>
<protein>
    <recommendedName>
        <fullName evidence="3">Flagellar basal-body rod protein FlgC</fullName>
    </recommendedName>
</protein>
<keyword evidence="6" id="KW-0969">Cilium</keyword>
<evidence type="ECO:0000313" key="6">
    <source>
        <dbReference type="EMBL" id="AAF14368.1"/>
    </source>
</evidence>
<proteinExistence type="inferred from homology"/>
<dbReference type="Pfam" id="PF06429">
    <property type="entry name" value="Flg_bbr_C"/>
    <property type="match status" value="1"/>
</dbReference>
<dbReference type="InterPro" id="IPR010930">
    <property type="entry name" value="Flg_bb/hook_C_dom"/>
</dbReference>
<comment type="similarity">
    <text evidence="2">Belongs to the flagella basal body rod proteins family.</text>
</comment>
<comment type="subcellular location">
    <subcellularLocation>
        <location evidence="1 3">Bacterial flagellum basal body</location>
    </subcellularLocation>
</comment>
<feature type="domain" description="Flagellar basal-body/hook protein C-terminal" evidence="5">
    <location>
        <begin position="94"/>
        <end position="137"/>
    </location>
</feature>
<evidence type="ECO:0000256" key="3">
    <source>
        <dbReference type="RuleBase" id="RU362062"/>
    </source>
</evidence>
<keyword evidence="6" id="KW-0282">Flagellum</keyword>
<evidence type="ECO:0000259" key="4">
    <source>
        <dbReference type="Pfam" id="PF00460"/>
    </source>
</evidence>
<dbReference type="InterPro" id="IPR001444">
    <property type="entry name" value="Flag_bb_rod_N"/>
</dbReference>
<dbReference type="NCBIfam" id="TIGR01395">
    <property type="entry name" value="FlgC"/>
    <property type="match status" value="1"/>
</dbReference>
<dbReference type="InterPro" id="IPR006299">
    <property type="entry name" value="FlgC"/>
</dbReference>
<accession>Q8VLR5</accession>
<dbReference type="Pfam" id="PF00460">
    <property type="entry name" value="Flg_bb_rod"/>
    <property type="match status" value="1"/>
</dbReference>
<keyword evidence="6" id="KW-0966">Cell projection</keyword>
<evidence type="ECO:0000256" key="2">
    <source>
        <dbReference type="ARBA" id="ARBA00009677"/>
    </source>
</evidence>